<dbReference type="OrthoDB" id="9807630at2"/>
<keyword evidence="6" id="KW-1185">Reference proteome</keyword>
<comment type="caution">
    <text evidence="5">The sequence shown here is derived from an EMBL/GenBank/DDBJ whole genome shotgun (WGS) entry which is preliminary data.</text>
</comment>
<dbReference type="Gene3D" id="3.40.50.1000">
    <property type="entry name" value="HAD superfamily/HAD-like"/>
    <property type="match status" value="1"/>
</dbReference>
<evidence type="ECO:0000313" key="6">
    <source>
        <dbReference type="Proteomes" id="UP000076964"/>
    </source>
</evidence>
<dbReference type="Pfam" id="PF00702">
    <property type="entry name" value="Hydrolase"/>
    <property type="match status" value="1"/>
</dbReference>
<dbReference type="Proteomes" id="UP000076964">
    <property type="component" value="Unassembled WGS sequence"/>
</dbReference>
<dbReference type="GO" id="GO:0008967">
    <property type="term" value="F:phosphoglycolate phosphatase activity"/>
    <property type="evidence" value="ECO:0007669"/>
    <property type="project" value="UniProtKB-EC"/>
</dbReference>
<dbReference type="EC" id="3.1.3.18" evidence="4"/>
<dbReference type="RefSeq" id="WP_068543677.1">
    <property type="nucleotide sequence ID" value="NZ_LSFI01000060.1"/>
</dbReference>
<organism evidence="5 6">
    <name type="scientific">Thermodesulfatator autotrophicus</name>
    <dbReference type="NCBI Taxonomy" id="1795632"/>
    <lineage>
        <taxon>Bacteria</taxon>
        <taxon>Pseudomonadati</taxon>
        <taxon>Thermodesulfobacteriota</taxon>
        <taxon>Thermodesulfobacteria</taxon>
        <taxon>Thermodesulfobacteriales</taxon>
        <taxon>Thermodesulfatatoraceae</taxon>
        <taxon>Thermodesulfatator</taxon>
    </lineage>
</organism>
<comment type="pathway">
    <text evidence="2">Organic acid metabolism; glycolate biosynthesis; glycolate from 2-phosphoglycolate: step 1/1.</text>
</comment>
<dbReference type="AlphaFoldDB" id="A0A177E4F2"/>
<evidence type="ECO:0000256" key="2">
    <source>
        <dbReference type="ARBA" id="ARBA00004818"/>
    </source>
</evidence>
<sequence>MSAYKAIIFDVDGTLYYQAPLRRKMLKELLLSFIFNPLKGYREIRLIKTFREEREKLRHFSPGKDTLLEELQYLIPAQKLGISPQEVKKVIKDWIFEKPLKHLRACKIPGLDEFLALCKAQGLKTGIFSDYPASQKLETLGILQHFDLVLCATSPEINAFKPSPKGLKVTMEKLGLGPQEILYVGDRLEVDGLCAERAGVSFVLISPGAKKISDFLQVEDYFSLLQIIFGPKN</sequence>
<comment type="catalytic activity">
    <reaction evidence="1">
        <text>2-phosphoglycolate + H2O = glycolate + phosphate</text>
        <dbReference type="Rhea" id="RHEA:14369"/>
        <dbReference type="ChEBI" id="CHEBI:15377"/>
        <dbReference type="ChEBI" id="CHEBI:29805"/>
        <dbReference type="ChEBI" id="CHEBI:43474"/>
        <dbReference type="ChEBI" id="CHEBI:58033"/>
        <dbReference type="EC" id="3.1.3.18"/>
    </reaction>
</comment>
<dbReference type="InterPro" id="IPR036412">
    <property type="entry name" value="HAD-like_sf"/>
</dbReference>
<reference evidence="5 6" key="1">
    <citation type="submission" date="2016-02" db="EMBL/GenBank/DDBJ databases">
        <title>Draft genome sequence of Thermodesulfatator sp. S606.</title>
        <authorList>
            <person name="Lai Q."/>
            <person name="Cao J."/>
            <person name="Dupont S."/>
            <person name="Shao Z."/>
            <person name="Jebbar M."/>
            <person name="Alain K."/>
        </authorList>
    </citation>
    <scope>NUCLEOTIDE SEQUENCE [LARGE SCALE GENOMIC DNA]</scope>
    <source>
        <strain evidence="5 6">S606</strain>
    </source>
</reference>
<dbReference type="NCBIfam" id="TIGR01549">
    <property type="entry name" value="HAD-SF-IA-v1"/>
    <property type="match status" value="1"/>
</dbReference>
<dbReference type="InterPro" id="IPR050155">
    <property type="entry name" value="HAD-like_hydrolase_sf"/>
</dbReference>
<evidence type="ECO:0000256" key="4">
    <source>
        <dbReference type="ARBA" id="ARBA00013078"/>
    </source>
</evidence>
<dbReference type="EMBL" id="LSFI01000060">
    <property type="protein sequence ID" value="OAG26834.1"/>
    <property type="molecule type" value="Genomic_DNA"/>
</dbReference>
<dbReference type="InterPro" id="IPR006439">
    <property type="entry name" value="HAD-SF_hydro_IA"/>
</dbReference>
<dbReference type="PANTHER" id="PTHR43434:SF1">
    <property type="entry name" value="PHOSPHOGLYCOLATE PHOSPHATASE"/>
    <property type="match status" value="1"/>
</dbReference>
<accession>A0A177E4F2</accession>
<dbReference type="PANTHER" id="PTHR43434">
    <property type="entry name" value="PHOSPHOGLYCOLATE PHOSPHATASE"/>
    <property type="match status" value="1"/>
</dbReference>
<gene>
    <name evidence="5" type="ORF">TH606_10245</name>
</gene>
<dbReference type="Gene3D" id="1.10.150.520">
    <property type="match status" value="1"/>
</dbReference>
<dbReference type="InterPro" id="IPR023214">
    <property type="entry name" value="HAD_sf"/>
</dbReference>
<protein>
    <recommendedName>
        <fullName evidence="4">phosphoglycolate phosphatase</fullName>
        <ecNumber evidence="4">3.1.3.18</ecNumber>
    </recommendedName>
</protein>
<proteinExistence type="inferred from homology"/>
<evidence type="ECO:0000256" key="1">
    <source>
        <dbReference type="ARBA" id="ARBA00000830"/>
    </source>
</evidence>
<dbReference type="SUPFAM" id="SSF56784">
    <property type="entry name" value="HAD-like"/>
    <property type="match status" value="1"/>
</dbReference>
<dbReference type="GO" id="GO:0006281">
    <property type="term" value="P:DNA repair"/>
    <property type="evidence" value="ECO:0007669"/>
    <property type="project" value="TreeGrafter"/>
</dbReference>
<evidence type="ECO:0000256" key="3">
    <source>
        <dbReference type="ARBA" id="ARBA00006171"/>
    </source>
</evidence>
<dbReference type="STRING" id="1795632.TH606_10245"/>
<dbReference type="SFLD" id="SFLDG01129">
    <property type="entry name" value="C1.5:_HAD__Beta-PGM__Phosphata"/>
    <property type="match status" value="1"/>
</dbReference>
<dbReference type="SFLD" id="SFLDS00003">
    <property type="entry name" value="Haloacid_Dehalogenase"/>
    <property type="match status" value="1"/>
</dbReference>
<name>A0A177E4F2_9BACT</name>
<evidence type="ECO:0000313" key="5">
    <source>
        <dbReference type="EMBL" id="OAG26834.1"/>
    </source>
</evidence>
<comment type="similarity">
    <text evidence="3">Belongs to the HAD-like hydrolase superfamily. CbbY/CbbZ/Gph/YieH family.</text>
</comment>